<name>A0A1I4N700_9GAMM</name>
<dbReference type="OrthoDB" id="6895276at2"/>
<evidence type="ECO:0000313" key="2">
    <source>
        <dbReference type="EMBL" id="SFM11060.1"/>
    </source>
</evidence>
<feature type="region of interest" description="Disordered" evidence="1">
    <location>
        <begin position="1"/>
        <end position="67"/>
    </location>
</feature>
<organism evidence="2 3">
    <name type="scientific">Halopseudomonas yangmingensis</name>
    <dbReference type="NCBI Taxonomy" id="1720063"/>
    <lineage>
        <taxon>Bacteria</taxon>
        <taxon>Pseudomonadati</taxon>
        <taxon>Pseudomonadota</taxon>
        <taxon>Gammaproteobacteria</taxon>
        <taxon>Pseudomonadales</taxon>
        <taxon>Pseudomonadaceae</taxon>
        <taxon>Halopseudomonas</taxon>
    </lineage>
</organism>
<sequence>MRLDGFSPWNGLADRSPRAVVAPPNSEPTRAGQTAPAAPAEPPRNLAPRALSASAPSAEYIPARRDSAPPVYGKGAQALASYQATAQLPLDEAADTVFGLDLYA</sequence>
<evidence type="ECO:0000313" key="3">
    <source>
        <dbReference type="Proteomes" id="UP000243629"/>
    </source>
</evidence>
<dbReference type="STRING" id="1720063.SAMN05216217_10183"/>
<evidence type="ECO:0000256" key="1">
    <source>
        <dbReference type="SAM" id="MobiDB-lite"/>
    </source>
</evidence>
<reference evidence="3" key="1">
    <citation type="submission" date="2016-10" db="EMBL/GenBank/DDBJ databases">
        <authorList>
            <person name="Varghese N."/>
            <person name="Submissions S."/>
        </authorList>
    </citation>
    <scope>NUCLEOTIDE SEQUENCE [LARGE SCALE GENOMIC DNA]</scope>
    <source>
        <strain evidence="3">DSM 24213</strain>
    </source>
</reference>
<accession>A0A1I4N700</accession>
<keyword evidence="3" id="KW-1185">Reference proteome</keyword>
<dbReference type="EMBL" id="FOUI01000001">
    <property type="protein sequence ID" value="SFM11060.1"/>
    <property type="molecule type" value="Genomic_DNA"/>
</dbReference>
<feature type="compositionally biased region" description="Low complexity" evidence="1">
    <location>
        <begin position="46"/>
        <end position="58"/>
    </location>
</feature>
<dbReference type="AlphaFoldDB" id="A0A1I4N700"/>
<dbReference type="Proteomes" id="UP000243629">
    <property type="component" value="Unassembled WGS sequence"/>
</dbReference>
<dbReference type="RefSeq" id="WP_093471210.1">
    <property type="nucleotide sequence ID" value="NZ_FOUI01000001.1"/>
</dbReference>
<proteinExistence type="predicted"/>
<protein>
    <submittedName>
        <fullName evidence="2">Uncharacterized protein</fullName>
    </submittedName>
</protein>
<gene>
    <name evidence="2" type="ORF">SAMN05216217_10183</name>
</gene>